<organism evidence="1 2">
    <name type="scientific">Hespellia stercorisuis DSM 15480</name>
    <dbReference type="NCBI Taxonomy" id="1121950"/>
    <lineage>
        <taxon>Bacteria</taxon>
        <taxon>Bacillati</taxon>
        <taxon>Bacillota</taxon>
        <taxon>Clostridia</taxon>
        <taxon>Lachnospirales</taxon>
        <taxon>Lachnospiraceae</taxon>
        <taxon>Hespellia</taxon>
    </lineage>
</organism>
<proteinExistence type="predicted"/>
<keyword evidence="2" id="KW-1185">Reference proteome</keyword>
<reference evidence="1 2" key="1">
    <citation type="submission" date="2016-11" db="EMBL/GenBank/DDBJ databases">
        <authorList>
            <person name="Jaros S."/>
            <person name="Januszkiewicz K."/>
            <person name="Wedrychowicz H."/>
        </authorList>
    </citation>
    <scope>NUCLEOTIDE SEQUENCE [LARGE SCALE GENOMIC DNA]</scope>
    <source>
        <strain evidence="1 2">DSM 15480</strain>
    </source>
</reference>
<accession>A0A1M6RI72</accession>
<dbReference type="Proteomes" id="UP000184301">
    <property type="component" value="Unassembled WGS sequence"/>
</dbReference>
<evidence type="ECO:0000313" key="1">
    <source>
        <dbReference type="EMBL" id="SHK32142.1"/>
    </source>
</evidence>
<gene>
    <name evidence="1" type="ORF">SAMN02745243_02713</name>
</gene>
<sequence>MKRKIIIIVLTLCLLTGIYCYTKLPEYHITNSMSTSNQDSRNTQLKVIVYKYFKINNTIQKIKSEHNRINGTPTTLKINLYYPKWFLRDSSN</sequence>
<protein>
    <submittedName>
        <fullName evidence="1">Uncharacterized protein</fullName>
    </submittedName>
</protein>
<name>A0A1M6RI72_9FIRM</name>
<dbReference type="AlphaFoldDB" id="A0A1M6RI72"/>
<evidence type="ECO:0000313" key="2">
    <source>
        <dbReference type="Proteomes" id="UP000184301"/>
    </source>
</evidence>
<dbReference type="EMBL" id="FQZY01000042">
    <property type="protein sequence ID" value="SHK32142.1"/>
    <property type="molecule type" value="Genomic_DNA"/>
</dbReference>